<accession>A0ABW2FXY6</accession>
<dbReference type="Pfam" id="PF06912">
    <property type="entry name" value="DUF1275"/>
    <property type="match status" value="1"/>
</dbReference>
<organism evidence="2 3">
    <name type="scientific">Kitasatospora paranensis</name>
    <dbReference type="NCBI Taxonomy" id="258053"/>
    <lineage>
        <taxon>Bacteria</taxon>
        <taxon>Bacillati</taxon>
        <taxon>Actinomycetota</taxon>
        <taxon>Actinomycetes</taxon>
        <taxon>Kitasatosporales</taxon>
        <taxon>Streptomycetaceae</taxon>
        <taxon>Kitasatospora</taxon>
    </lineage>
</organism>
<feature type="transmembrane region" description="Helical" evidence="1">
    <location>
        <begin position="12"/>
        <end position="33"/>
    </location>
</feature>
<gene>
    <name evidence="2" type="ORF">ACFQMG_17215</name>
</gene>
<dbReference type="RefSeq" id="WP_380231415.1">
    <property type="nucleotide sequence ID" value="NZ_JBHSVH010000002.1"/>
</dbReference>
<dbReference type="InterPro" id="IPR010699">
    <property type="entry name" value="DUF1275"/>
</dbReference>
<keyword evidence="1" id="KW-0472">Membrane</keyword>
<protein>
    <submittedName>
        <fullName evidence="2">YoaK family protein</fullName>
    </submittedName>
</protein>
<evidence type="ECO:0000256" key="1">
    <source>
        <dbReference type="SAM" id="Phobius"/>
    </source>
</evidence>
<keyword evidence="1" id="KW-0812">Transmembrane</keyword>
<name>A0ABW2FXY6_9ACTN</name>
<feature type="transmembrane region" description="Helical" evidence="1">
    <location>
        <begin position="199"/>
        <end position="223"/>
    </location>
</feature>
<reference evidence="3" key="1">
    <citation type="journal article" date="2019" name="Int. J. Syst. Evol. Microbiol.">
        <title>The Global Catalogue of Microorganisms (GCM) 10K type strain sequencing project: providing services to taxonomists for standard genome sequencing and annotation.</title>
        <authorList>
            <consortium name="The Broad Institute Genomics Platform"/>
            <consortium name="The Broad Institute Genome Sequencing Center for Infectious Disease"/>
            <person name="Wu L."/>
            <person name="Ma J."/>
        </authorList>
    </citation>
    <scope>NUCLEOTIDE SEQUENCE [LARGE SCALE GENOMIC DNA]</scope>
    <source>
        <strain evidence="3">CGMCC 1.12859</strain>
    </source>
</reference>
<sequence length="225" mass="22515">MTPTLHRPDPQTAALLLLTVVTGVVEAVSFLGLGKVFTAVMTGNVLFLGFGLAGEDLSIIGSGIALLAFAVGAFGGHWTNLWLVRRRGARWAPIAVTGVGVLLVAAALAALGLDRQASSPSGRDLAVISVLSAAMGWRNATTLRIAAPGLPTTVVTRGLTGLLRVHAALDARGRALAAAVAMLFGAAVGALLLDAGLTVPLLVAAATELGAGAVFAATGGVPVEE</sequence>
<evidence type="ECO:0000313" key="2">
    <source>
        <dbReference type="EMBL" id="MFC7181297.1"/>
    </source>
</evidence>
<proteinExistence type="predicted"/>
<keyword evidence="1" id="KW-1133">Transmembrane helix</keyword>
<dbReference type="PANTHER" id="PTHR37314:SF4">
    <property type="entry name" value="UPF0700 TRANSMEMBRANE PROTEIN YOAK"/>
    <property type="match status" value="1"/>
</dbReference>
<feature type="transmembrane region" description="Helical" evidence="1">
    <location>
        <begin position="45"/>
        <end position="71"/>
    </location>
</feature>
<keyword evidence="3" id="KW-1185">Reference proteome</keyword>
<comment type="caution">
    <text evidence="2">The sequence shown here is derived from an EMBL/GenBank/DDBJ whole genome shotgun (WGS) entry which is preliminary data.</text>
</comment>
<dbReference type="EMBL" id="JBHTAJ010000029">
    <property type="protein sequence ID" value="MFC7181297.1"/>
    <property type="molecule type" value="Genomic_DNA"/>
</dbReference>
<dbReference type="Proteomes" id="UP001596435">
    <property type="component" value="Unassembled WGS sequence"/>
</dbReference>
<evidence type="ECO:0000313" key="3">
    <source>
        <dbReference type="Proteomes" id="UP001596435"/>
    </source>
</evidence>
<feature type="transmembrane region" description="Helical" evidence="1">
    <location>
        <begin position="91"/>
        <end position="113"/>
    </location>
</feature>
<dbReference type="PANTHER" id="PTHR37314">
    <property type="entry name" value="SLR0142 PROTEIN"/>
    <property type="match status" value="1"/>
</dbReference>
<feature type="transmembrane region" description="Helical" evidence="1">
    <location>
        <begin position="175"/>
        <end position="193"/>
    </location>
</feature>